<keyword evidence="1" id="KW-1133">Transmembrane helix</keyword>
<proteinExistence type="predicted"/>
<evidence type="ECO:0000313" key="3">
    <source>
        <dbReference type="Proteomes" id="UP001596481"/>
    </source>
</evidence>
<feature type="transmembrane region" description="Helical" evidence="1">
    <location>
        <begin position="455"/>
        <end position="479"/>
    </location>
</feature>
<dbReference type="Gene3D" id="2.60.40.10">
    <property type="entry name" value="Immunoglobulins"/>
    <property type="match status" value="1"/>
</dbReference>
<dbReference type="PANTHER" id="PTHR35902">
    <property type="entry name" value="S-LAYER DOMAIN-LIKE PROTEIN-RELATED"/>
    <property type="match status" value="1"/>
</dbReference>
<name>A0ABD5ZG18_9EURY</name>
<reference evidence="2 3" key="1">
    <citation type="journal article" date="2019" name="Int. J. Syst. Evol. Microbiol.">
        <title>The Global Catalogue of Microorganisms (GCM) 10K type strain sequencing project: providing services to taxonomists for standard genome sequencing and annotation.</title>
        <authorList>
            <consortium name="The Broad Institute Genomics Platform"/>
            <consortium name="The Broad Institute Genome Sequencing Center for Infectious Disease"/>
            <person name="Wu L."/>
            <person name="Ma J."/>
        </authorList>
    </citation>
    <scope>NUCLEOTIDE SEQUENCE [LARGE SCALE GENOMIC DNA]</scope>
    <source>
        <strain evidence="2 3">DSM 29988</strain>
    </source>
</reference>
<dbReference type="RefSeq" id="WP_390223631.1">
    <property type="nucleotide sequence ID" value="NZ_JBHTAA010000005.1"/>
</dbReference>
<dbReference type="EMBL" id="JBHTAA010000005">
    <property type="protein sequence ID" value="MFC7204166.1"/>
    <property type="molecule type" value="Genomic_DNA"/>
</dbReference>
<keyword evidence="1" id="KW-0472">Membrane</keyword>
<dbReference type="Proteomes" id="UP001596481">
    <property type="component" value="Unassembled WGS sequence"/>
</dbReference>
<evidence type="ECO:0008006" key="4">
    <source>
        <dbReference type="Google" id="ProtNLM"/>
    </source>
</evidence>
<dbReference type="InterPro" id="IPR013783">
    <property type="entry name" value="Ig-like_fold"/>
</dbReference>
<accession>A0ABD5ZG18</accession>
<keyword evidence="1" id="KW-0812">Transmembrane</keyword>
<gene>
    <name evidence="2" type="ORF">ACFQJC_11625</name>
</gene>
<comment type="caution">
    <text evidence="2">The sequence shown here is derived from an EMBL/GenBank/DDBJ whole genome shotgun (WGS) entry which is preliminary data.</text>
</comment>
<protein>
    <recommendedName>
        <fullName evidence="4">CARDB domain-containing protein</fullName>
    </recommendedName>
</protein>
<evidence type="ECO:0000313" key="2">
    <source>
        <dbReference type="EMBL" id="MFC7204166.1"/>
    </source>
</evidence>
<keyword evidence="3" id="KW-1185">Reference proteome</keyword>
<organism evidence="2 3">
    <name type="scientific">Haloferax namakaokahaiae</name>
    <dbReference type="NCBI Taxonomy" id="1748331"/>
    <lineage>
        <taxon>Archaea</taxon>
        <taxon>Methanobacteriati</taxon>
        <taxon>Methanobacteriota</taxon>
        <taxon>Stenosarchaea group</taxon>
        <taxon>Halobacteria</taxon>
        <taxon>Halobacteriales</taxon>
        <taxon>Haloferacaceae</taxon>
        <taxon>Haloferax</taxon>
    </lineage>
</organism>
<sequence length="482" mass="50802">MFRRALSLVLLVAVVVAGIPVQPVAAQASVSITQVTVNPDQPSPNERFTITATVQNAQGSAEDFEVTDVYVRRAGTSTDLARAEDLGTIPVGSSLDTPVTVRLENAGTYDLRLTVVGRTNSGTQRLEYPLIVRVREGGPQVAVETTDSVVGTESPVRVTVSNGEDQPIRNLRLSLEASPGDVRNDTRVLPTLAAGQAQTFEFATTPGTTESDVTATLQYTTVDGIGGTVVVTEPLNAEPLRESVRLDARVGSGARPAVITEVTNLGNAPLEDLVIRLSDGDRTIVERPVNAVPAESSRTFQLNVSSLDRATLDVTATYRTGGQPGEAQTTLDYAASPGRIQLTGIDVEREDDRIHISGSASNVGLNDVQGVVVRVVPTEGVEPARPYEEYFVGTVPASDFVSFDLYARADSGVTSVPVEVTYLTDGGERTMQAEVDVTGFTDEQPEPSGGGLGGLGSILIVGGGIVALLVVVGVGIFAYRRR</sequence>
<evidence type="ECO:0000256" key="1">
    <source>
        <dbReference type="SAM" id="Phobius"/>
    </source>
</evidence>
<dbReference type="AlphaFoldDB" id="A0ABD5ZG18"/>
<dbReference type="PANTHER" id="PTHR35902:SF6">
    <property type="entry name" value="CONSERVED WITHIN P. AEROPHILUM"/>
    <property type="match status" value="1"/>
</dbReference>